<feature type="transmembrane region" description="Helical" evidence="8">
    <location>
        <begin position="1479"/>
        <end position="1499"/>
    </location>
</feature>
<dbReference type="Gene3D" id="3.30.530.20">
    <property type="match status" value="2"/>
</dbReference>
<feature type="transmembrane region" description="Helical" evidence="8">
    <location>
        <begin position="1817"/>
        <end position="1838"/>
    </location>
</feature>
<keyword evidence="4 8" id="KW-1133">Transmembrane helix</keyword>
<dbReference type="SUPFAM" id="SSF55961">
    <property type="entry name" value="Bet v1-like"/>
    <property type="match status" value="2"/>
</dbReference>
<keyword evidence="3 8" id="KW-0812">Transmembrane</keyword>
<feature type="transmembrane region" description="Helical" evidence="8">
    <location>
        <begin position="1405"/>
        <end position="1427"/>
    </location>
</feature>
<proteinExistence type="inferred from homology"/>
<feature type="transmembrane region" description="Helical" evidence="8">
    <location>
        <begin position="1200"/>
        <end position="1223"/>
    </location>
</feature>
<evidence type="ECO:0000256" key="6">
    <source>
        <dbReference type="SAM" id="Coils"/>
    </source>
</evidence>
<feature type="transmembrane region" description="Helical" evidence="8">
    <location>
        <begin position="1448"/>
        <end position="1467"/>
    </location>
</feature>
<gene>
    <name evidence="9" type="ORF">TrCOL_g11508</name>
</gene>
<protein>
    <submittedName>
        <fullName evidence="9">Uncharacterized protein</fullName>
    </submittedName>
</protein>
<dbReference type="Pfam" id="PF09815">
    <property type="entry name" value="XK-related"/>
    <property type="match status" value="1"/>
</dbReference>
<keyword evidence="5 8" id="KW-0472">Membrane</keyword>
<organism evidence="9 10">
    <name type="scientific">Triparma columacea</name>
    <dbReference type="NCBI Taxonomy" id="722753"/>
    <lineage>
        <taxon>Eukaryota</taxon>
        <taxon>Sar</taxon>
        <taxon>Stramenopiles</taxon>
        <taxon>Ochrophyta</taxon>
        <taxon>Bolidophyceae</taxon>
        <taxon>Parmales</taxon>
        <taxon>Triparmaceae</taxon>
        <taxon>Triparma</taxon>
    </lineage>
</organism>
<dbReference type="Proteomes" id="UP001165065">
    <property type="component" value="Unassembled WGS sequence"/>
</dbReference>
<comment type="caution">
    <text evidence="9">The sequence shown here is derived from an EMBL/GenBank/DDBJ whole genome shotgun (WGS) entry which is preliminary data.</text>
</comment>
<keyword evidence="6" id="KW-0175">Coiled coil</keyword>
<evidence type="ECO:0000256" key="7">
    <source>
        <dbReference type="SAM" id="MobiDB-lite"/>
    </source>
</evidence>
<dbReference type="InterPro" id="IPR023393">
    <property type="entry name" value="START-like_dom_sf"/>
</dbReference>
<feature type="coiled-coil region" evidence="6">
    <location>
        <begin position="254"/>
        <end position="288"/>
    </location>
</feature>
<sequence length="1921" mass="213987">MTDNEMDLTILLKQRDKEIAGLKANLRRATRAQHTVDLVSTASAANDLVAAVKGTAHDGTTADIVSAATDLAVLLAAAADSAADQSAIVGDAEATEGHETAADVVKANDYAVNLGATADIDRSHGDAGRESENDHGEARRATEMSHEDAGRVAKSKSSHEDAGQDRDFKNRHEDAEQDSENGHEDAVGLVADSNNVSAVPPSAGRTTAASTVPMNPDRFVNVAKTKEEIERLANLVNARGIEIAELKASAVRVAAEHLDEIKNLKNINDKLMKENDALRAAAEEMGTEALTKAPSSIDSEDYEGIVTEDNGNGGPDEEEDIVPDMDDDIEIGHVEPQGNGEKWPTTSGGTAQDGVPKEHPKIKSNDEIDKEALMALRNIIKNEPQNYTDEEERAIKEGKEFYMKCKASKTFKDVKCPAHVKVAIGHIDGESLVISMVETVVDASLAECVAYEFIKDSKERKAKLGKVYKAIETKKMNDHSQLYLSRRNLGVRGFSDREWRSFICWQKEVGDKVCWTVYKDTNLLDKDYPLSAGAVLGSATATWLFQELPSDKGTPQCHITFASRVDIKSSVPNFVMNRLSSSFVTNIIDLRNKFAKTDDEKDLITRELLAKVIKNEQQTYTEEEEKAIQRGKEFYMRCKGSKNVKVLETADERVELKAVHLDNESLVVGMCETVVDASVEECVAYEFIKDSREKKRMIGKKYKAIVAKKINNHSQLYLKRRSLRVKGMSERESRQLGIWQNNEDGKVCWTVYEDTDRLNKEYPLHFNIVQVSATISLKFEELPNTGGFHQTRVTFVGKVDIGGAVPTLIMNRLLIGYASNMISLRKKFDKTTEIDAPRRRKIVKSMKDLKVVGDTILLPLFDMIRATVGAEGGGKSWGMISVTLRIGFEEAAAYFWDVERLQTKGLVRKSANAGNDFELEVKAKECIETTLQSFNVAFDSKMRLYRADESTLVIMSEAIKERGLQSQATEDFAVRFCRVRKKETKINIVTRLELGKEITKAAAKSSARRRCSVGVNAAIYFDNLLSSSEANEEDGRRFGDQLMSRLKEMKVGGSKDVVVKEFIVANRAMKELEKQNKFVKTMLCAIVRNKLRRRATNEGEVGSLEEARGLEIGSALKVITMTTATAKHAVDEWAHQYTEVQEVMREYKWFRPMIETIAVDLFKNSKIGLKARVTFGAVTSMVDLVTDVYVTSMFWKDKKYGYFNASLASLVASIGIQMLGIFVQNRKFGMKKVVLELIPIMLGYKPAVDAYRVATGAKQEVGGLWDPMVEMTGIKVVEMFAEAIPGVIIQLMAIATSDKEVGTSAWLSLAVSAITTGFASATINYDWDTDPDRREKTPDFYGYIPAKASKRTLVFASMLLLSAGMLLIRCTTIVLLGLIGGSWALLYIGADLGLYLLVKILRGDFWYWIPMGGNLEIVNSILFRVLIKIITDFTSMVQFRHPNEVGGVYWLFGLVLTMGSLPVSIYIASPYVDDKAVDIASSIMNYFILITTLCLAVFFSNIEKKYLHTFWSTQKGKEHTMAYFLEGESDAIRFLVLTSSRHRWVSIEGEVKKWVELNWANWEEEQPEWFTDVMKAKVPVDFIPADGNARRRESVRRASVDAESEGGLTGAMRASIRRASVGLDDRGALIASLAVNDTAQDYAGLDPNQIGKLLVEHLLVALRFRKKGMTKEEAVRSFIGKTYVLRQAAENYAFVTPMLGAVVKNKLSKLRKVEGKAAELGEKEGREIGESLARSLAINTQPVAAVDAFILNFPALQELDEEYEWFRPMLETISYRLLEEVPWGLKMRVTVGAITSMTDLLTDVYVTYMFWDDEKYGYFKASFASLMVSIGIQMLVVWGQNRKLGILRVLKEWFPILIGFKPAVDAYRVAKGEKQEAGHAVDPMYEMTFMKGTEMFAEAIPGVIIQLMAIATIMTGTQTLV</sequence>
<keyword evidence="10" id="KW-1185">Reference proteome</keyword>
<feature type="transmembrane region" description="Helical" evidence="8">
    <location>
        <begin position="1895"/>
        <end position="1915"/>
    </location>
</feature>
<comment type="similarity">
    <text evidence="2">Belongs to the XK family.</text>
</comment>
<evidence type="ECO:0000256" key="5">
    <source>
        <dbReference type="ARBA" id="ARBA00023136"/>
    </source>
</evidence>
<evidence type="ECO:0000313" key="10">
    <source>
        <dbReference type="Proteomes" id="UP001165065"/>
    </source>
</evidence>
<dbReference type="InterPro" id="IPR018629">
    <property type="entry name" value="XK-rel"/>
</dbReference>
<evidence type="ECO:0000256" key="2">
    <source>
        <dbReference type="ARBA" id="ARBA00008789"/>
    </source>
</evidence>
<evidence type="ECO:0000256" key="8">
    <source>
        <dbReference type="SAM" id="Phobius"/>
    </source>
</evidence>
<feature type="transmembrane region" description="Helical" evidence="8">
    <location>
        <begin position="1789"/>
        <end position="1811"/>
    </location>
</feature>
<evidence type="ECO:0000256" key="1">
    <source>
        <dbReference type="ARBA" id="ARBA00004141"/>
    </source>
</evidence>
<reference evidence="10" key="1">
    <citation type="journal article" date="2023" name="Commun. Biol.">
        <title>Genome analysis of Parmales, the sister group of diatoms, reveals the evolutionary specialization of diatoms from phago-mixotrophs to photoautotrophs.</title>
        <authorList>
            <person name="Ban H."/>
            <person name="Sato S."/>
            <person name="Yoshikawa S."/>
            <person name="Yamada K."/>
            <person name="Nakamura Y."/>
            <person name="Ichinomiya M."/>
            <person name="Sato N."/>
            <person name="Blanc-Mathieu R."/>
            <person name="Endo H."/>
            <person name="Kuwata A."/>
            <person name="Ogata H."/>
        </authorList>
    </citation>
    <scope>NUCLEOTIDE SEQUENCE [LARGE SCALE GENOMIC DNA]</scope>
</reference>
<name>A0A9W7GRB6_9STRA</name>
<comment type="subcellular location">
    <subcellularLocation>
        <location evidence="1">Membrane</location>
        <topology evidence="1">Multi-pass membrane protein</topology>
    </subcellularLocation>
</comment>
<evidence type="ECO:0000313" key="9">
    <source>
        <dbReference type="EMBL" id="GMI48693.1"/>
    </source>
</evidence>
<feature type="region of interest" description="Disordered" evidence="7">
    <location>
        <begin position="335"/>
        <end position="361"/>
    </location>
</feature>
<feature type="transmembrane region" description="Helical" evidence="8">
    <location>
        <begin position="1353"/>
        <end position="1385"/>
    </location>
</feature>
<evidence type="ECO:0000256" key="3">
    <source>
        <dbReference type="ARBA" id="ARBA00022692"/>
    </source>
</evidence>
<accession>A0A9W7GRB6</accession>
<feature type="region of interest" description="Disordered" evidence="7">
    <location>
        <begin position="120"/>
        <end position="167"/>
    </location>
</feature>
<dbReference type="EMBL" id="BRYA01000418">
    <property type="protein sequence ID" value="GMI48693.1"/>
    <property type="molecule type" value="Genomic_DNA"/>
</dbReference>
<dbReference type="OrthoDB" id="205127at2759"/>
<evidence type="ECO:0000256" key="4">
    <source>
        <dbReference type="ARBA" id="ARBA00022989"/>
    </source>
</evidence>